<organism evidence="1 2">
    <name type="scientific">Rotaria sordida</name>
    <dbReference type="NCBI Taxonomy" id="392033"/>
    <lineage>
        <taxon>Eukaryota</taxon>
        <taxon>Metazoa</taxon>
        <taxon>Spiralia</taxon>
        <taxon>Gnathifera</taxon>
        <taxon>Rotifera</taxon>
        <taxon>Eurotatoria</taxon>
        <taxon>Bdelloidea</taxon>
        <taxon>Philodinida</taxon>
        <taxon>Philodinidae</taxon>
        <taxon>Rotaria</taxon>
    </lineage>
</organism>
<accession>A0A820DS07</accession>
<gene>
    <name evidence="1" type="ORF">JBS370_LOCUS38099</name>
</gene>
<feature type="non-terminal residue" evidence="1">
    <location>
        <position position="55"/>
    </location>
</feature>
<protein>
    <submittedName>
        <fullName evidence="1">Uncharacterized protein</fullName>
    </submittedName>
</protein>
<dbReference type="Proteomes" id="UP000663836">
    <property type="component" value="Unassembled WGS sequence"/>
</dbReference>
<comment type="caution">
    <text evidence="1">The sequence shown here is derived from an EMBL/GenBank/DDBJ whole genome shotgun (WGS) entry which is preliminary data.</text>
</comment>
<dbReference type="EMBL" id="CAJOBD010019650">
    <property type="protein sequence ID" value="CAF4236061.1"/>
    <property type="molecule type" value="Genomic_DNA"/>
</dbReference>
<dbReference type="AlphaFoldDB" id="A0A820DS07"/>
<evidence type="ECO:0000313" key="1">
    <source>
        <dbReference type="EMBL" id="CAF4236061.1"/>
    </source>
</evidence>
<reference evidence="1" key="1">
    <citation type="submission" date="2021-02" db="EMBL/GenBank/DDBJ databases">
        <authorList>
            <person name="Nowell W R."/>
        </authorList>
    </citation>
    <scope>NUCLEOTIDE SEQUENCE</scope>
</reference>
<name>A0A820DS07_9BILA</name>
<proteinExistence type="predicted"/>
<sequence length="55" mass="5895">MAENENIPSSENLVSNLATKTDRNLQRCYHTTNAEKVSTGSVTIESSGPSSSQPI</sequence>
<evidence type="ECO:0000313" key="2">
    <source>
        <dbReference type="Proteomes" id="UP000663836"/>
    </source>
</evidence>